<dbReference type="Proteomes" id="UP000410984">
    <property type="component" value="Unassembled WGS sequence"/>
</dbReference>
<dbReference type="OrthoDB" id="9780147at2"/>
<name>A0A509EKY3_9HYPH</name>
<dbReference type="Gene3D" id="3.40.30.10">
    <property type="entry name" value="Glutaredoxin"/>
    <property type="match status" value="1"/>
</dbReference>
<evidence type="ECO:0000313" key="8">
    <source>
        <dbReference type="Proteomes" id="UP000410984"/>
    </source>
</evidence>
<feature type="chain" id="PRO_5021276481" evidence="5">
    <location>
        <begin position="20"/>
        <end position="253"/>
    </location>
</feature>
<organism evidence="7 8">
    <name type="scientific">Methylobacterium symbioticum</name>
    <dbReference type="NCBI Taxonomy" id="2584084"/>
    <lineage>
        <taxon>Bacteria</taxon>
        <taxon>Pseudomonadati</taxon>
        <taxon>Pseudomonadota</taxon>
        <taxon>Alphaproteobacteria</taxon>
        <taxon>Hyphomicrobiales</taxon>
        <taxon>Methylobacteriaceae</taxon>
        <taxon>Methylobacterium</taxon>
    </lineage>
</organism>
<dbReference type="Pfam" id="PF01323">
    <property type="entry name" value="DSBA"/>
    <property type="match status" value="1"/>
</dbReference>
<dbReference type="InterPro" id="IPR001853">
    <property type="entry name" value="DSBA-like_thioredoxin_dom"/>
</dbReference>
<evidence type="ECO:0000313" key="7">
    <source>
        <dbReference type="EMBL" id="VUD74692.1"/>
    </source>
</evidence>
<evidence type="ECO:0000256" key="5">
    <source>
        <dbReference type="SAM" id="SignalP"/>
    </source>
</evidence>
<gene>
    <name evidence="7" type="primary">bdbD_1</name>
    <name evidence="7" type="ORF">MET9862_05325</name>
</gene>
<reference evidence="7 8" key="1">
    <citation type="submission" date="2019-06" db="EMBL/GenBank/DDBJ databases">
        <authorList>
            <person name="Rodrigo-Torres L."/>
            <person name="Arahal R. D."/>
            <person name="Lucena T."/>
        </authorList>
    </citation>
    <scope>NUCLEOTIDE SEQUENCE [LARGE SCALE GENOMIC DNA]</scope>
    <source>
        <strain evidence="7 8">SB0023/3</strain>
    </source>
</reference>
<evidence type="ECO:0000256" key="2">
    <source>
        <dbReference type="ARBA" id="ARBA00023002"/>
    </source>
</evidence>
<keyword evidence="8" id="KW-1185">Reference proteome</keyword>
<dbReference type="PANTHER" id="PTHR13887">
    <property type="entry name" value="GLUTATHIONE S-TRANSFERASE KAPPA"/>
    <property type="match status" value="1"/>
</dbReference>
<dbReference type="InterPro" id="IPR013766">
    <property type="entry name" value="Thioredoxin_domain"/>
</dbReference>
<keyword evidence="4" id="KW-0676">Redox-active center</keyword>
<proteinExistence type="predicted"/>
<evidence type="ECO:0000259" key="6">
    <source>
        <dbReference type="PROSITE" id="PS51352"/>
    </source>
</evidence>
<accession>A0A509EKY3</accession>
<dbReference type="InterPro" id="IPR036249">
    <property type="entry name" value="Thioredoxin-like_sf"/>
</dbReference>
<evidence type="ECO:0000256" key="4">
    <source>
        <dbReference type="ARBA" id="ARBA00023284"/>
    </source>
</evidence>
<keyword evidence="3" id="KW-1015">Disulfide bond</keyword>
<keyword evidence="1 5" id="KW-0732">Signal</keyword>
<dbReference type="AlphaFoldDB" id="A0A509EKY3"/>
<keyword evidence="2" id="KW-0560">Oxidoreductase</keyword>
<protein>
    <submittedName>
        <fullName evidence="7">Disulfide bond formation protein D</fullName>
    </submittedName>
</protein>
<feature type="signal peptide" evidence="5">
    <location>
        <begin position="1"/>
        <end position="19"/>
    </location>
</feature>
<dbReference type="CDD" id="cd03023">
    <property type="entry name" value="DsbA_Com1_like"/>
    <property type="match status" value="1"/>
</dbReference>
<dbReference type="Pfam" id="PF18312">
    <property type="entry name" value="ScsC_N"/>
    <property type="match status" value="1"/>
</dbReference>
<dbReference type="InterPro" id="IPR041205">
    <property type="entry name" value="ScsC_N"/>
</dbReference>
<dbReference type="PROSITE" id="PS51352">
    <property type="entry name" value="THIOREDOXIN_2"/>
    <property type="match status" value="1"/>
</dbReference>
<evidence type="ECO:0000256" key="1">
    <source>
        <dbReference type="ARBA" id="ARBA00022729"/>
    </source>
</evidence>
<feature type="domain" description="Thioredoxin" evidence="6">
    <location>
        <begin position="60"/>
        <end position="247"/>
    </location>
</feature>
<evidence type="ECO:0000256" key="3">
    <source>
        <dbReference type="ARBA" id="ARBA00023157"/>
    </source>
</evidence>
<sequence>MIPFRLALIGLLASAPAVAQGQSGILSAEQRPAFEAVIREYLLKNPDVVQEALTELERRQQEAQKATQAVALREARGKLVNSANDYVIGNPAGDVTLVEFFDYNCPYCRKARSDVDALVKSDPKLRVVLKEFPVLGAASTDASRVAIAAKRGLPAGKLREFHDKLMETRGRADGERALAVAKDFGLDPGKLRKDMQDEAVATVLRENAALADQLGITGTPAFVLNDGIIAGAVGVEALQRAIANIRECDRASC</sequence>
<dbReference type="PANTHER" id="PTHR13887:SF14">
    <property type="entry name" value="DISULFIDE BOND FORMATION PROTEIN D"/>
    <property type="match status" value="1"/>
</dbReference>
<dbReference type="SUPFAM" id="SSF52833">
    <property type="entry name" value="Thioredoxin-like"/>
    <property type="match status" value="1"/>
</dbReference>
<dbReference type="EMBL" id="CABFPH010000147">
    <property type="protein sequence ID" value="VUD74692.1"/>
    <property type="molecule type" value="Genomic_DNA"/>
</dbReference>
<dbReference type="RefSeq" id="WP_142585967.1">
    <property type="nucleotide sequence ID" value="NZ_CABFPH010000147.1"/>
</dbReference>
<dbReference type="GO" id="GO:0016491">
    <property type="term" value="F:oxidoreductase activity"/>
    <property type="evidence" value="ECO:0007669"/>
    <property type="project" value="UniProtKB-KW"/>
</dbReference>